<protein>
    <submittedName>
        <fullName evidence="2">Mobile element protein</fullName>
    </submittedName>
</protein>
<evidence type="ECO:0000313" key="1">
    <source>
        <dbReference type="Proteomes" id="UP000095283"/>
    </source>
</evidence>
<organism evidence="1 2">
    <name type="scientific">Heterorhabditis bacteriophora</name>
    <name type="common">Entomopathogenic nematode worm</name>
    <dbReference type="NCBI Taxonomy" id="37862"/>
    <lineage>
        <taxon>Eukaryota</taxon>
        <taxon>Metazoa</taxon>
        <taxon>Ecdysozoa</taxon>
        <taxon>Nematoda</taxon>
        <taxon>Chromadorea</taxon>
        <taxon>Rhabditida</taxon>
        <taxon>Rhabditina</taxon>
        <taxon>Rhabditomorpha</taxon>
        <taxon>Strongyloidea</taxon>
        <taxon>Heterorhabditidae</taxon>
        <taxon>Heterorhabditis</taxon>
    </lineage>
</organism>
<keyword evidence="1" id="KW-1185">Reference proteome</keyword>
<reference evidence="2" key="1">
    <citation type="submission" date="2016-11" db="UniProtKB">
        <authorList>
            <consortium name="WormBaseParasite"/>
        </authorList>
    </citation>
    <scope>IDENTIFICATION</scope>
</reference>
<evidence type="ECO:0000313" key="2">
    <source>
        <dbReference type="WBParaSite" id="Hba_09000"/>
    </source>
</evidence>
<dbReference type="WBParaSite" id="Hba_09000">
    <property type="protein sequence ID" value="Hba_09000"/>
    <property type="gene ID" value="Hba_09000"/>
</dbReference>
<proteinExistence type="predicted"/>
<dbReference type="AlphaFoldDB" id="A0A1I7WV39"/>
<dbReference type="Proteomes" id="UP000095283">
    <property type="component" value="Unplaced"/>
</dbReference>
<sequence>MDSMKADFSAVTIYLDDLIIKIFPFKTRNQIFRLSNKRPSM</sequence>
<name>A0A1I7WV39_HETBA</name>
<accession>A0A1I7WV39</accession>